<reference evidence="2" key="1">
    <citation type="submission" date="2025-08" db="UniProtKB">
        <authorList>
            <consortium name="Ensembl"/>
        </authorList>
    </citation>
    <scope>IDENTIFICATION</scope>
</reference>
<dbReference type="SUPFAM" id="SSF52540">
    <property type="entry name" value="P-loop containing nucleoside triphosphate hydrolases"/>
    <property type="match status" value="1"/>
</dbReference>
<dbReference type="AlphaFoldDB" id="A0A3Q2PXX4"/>
<name>A0A3Q2PXX4_FUNHE</name>
<dbReference type="CDD" id="cd00882">
    <property type="entry name" value="Ras_like_GTPase"/>
    <property type="match status" value="1"/>
</dbReference>
<keyword evidence="1" id="KW-0732">Signal</keyword>
<dbReference type="Proteomes" id="UP000265000">
    <property type="component" value="Unplaced"/>
</dbReference>
<proteinExistence type="predicted"/>
<reference evidence="2" key="2">
    <citation type="submission" date="2025-09" db="UniProtKB">
        <authorList>
            <consortium name="Ensembl"/>
        </authorList>
    </citation>
    <scope>IDENTIFICATION</scope>
</reference>
<dbReference type="STRING" id="8078.ENSFHEP00000018177"/>
<dbReference type="PANTHER" id="PTHR14241:SF1">
    <property type="entry name" value="INTERFERON-INDUCED PROTEIN 44-RELATED"/>
    <property type="match status" value="1"/>
</dbReference>
<keyword evidence="3" id="KW-1185">Reference proteome</keyword>
<dbReference type="GO" id="GO:0006955">
    <property type="term" value="P:immune response"/>
    <property type="evidence" value="ECO:0007669"/>
    <property type="project" value="TreeGrafter"/>
</dbReference>
<dbReference type="Gene3D" id="3.40.50.300">
    <property type="entry name" value="P-loop containing nucleotide triphosphate hydrolases"/>
    <property type="match status" value="1"/>
</dbReference>
<evidence type="ECO:0000313" key="2">
    <source>
        <dbReference type="Ensembl" id="ENSFHEP00000018177.1"/>
    </source>
</evidence>
<evidence type="ECO:0000313" key="3">
    <source>
        <dbReference type="Proteomes" id="UP000265000"/>
    </source>
</evidence>
<accession>A0A3Q2PXX4</accession>
<evidence type="ECO:0000256" key="1">
    <source>
        <dbReference type="SAM" id="SignalP"/>
    </source>
</evidence>
<dbReference type="Ensembl" id="ENSFHET00000027074.1">
    <property type="protein sequence ID" value="ENSFHEP00000018177.1"/>
    <property type="gene ID" value="ENSFHEG00000019992.1"/>
</dbReference>
<dbReference type="PANTHER" id="PTHR14241">
    <property type="entry name" value="INTERFERON-INDUCED PROTEIN 44"/>
    <property type="match status" value="1"/>
</dbReference>
<feature type="signal peptide" evidence="1">
    <location>
        <begin position="1"/>
        <end position="16"/>
    </location>
</feature>
<feature type="chain" id="PRO_5018762916" evidence="1">
    <location>
        <begin position="17"/>
        <end position="296"/>
    </location>
</feature>
<organism evidence="2 3">
    <name type="scientific">Fundulus heteroclitus</name>
    <name type="common">Killifish</name>
    <name type="synonym">Mummichog</name>
    <dbReference type="NCBI Taxonomy" id="8078"/>
    <lineage>
        <taxon>Eukaryota</taxon>
        <taxon>Metazoa</taxon>
        <taxon>Chordata</taxon>
        <taxon>Craniata</taxon>
        <taxon>Vertebrata</taxon>
        <taxon>Euteleostomi</taxon>
        <taxon>Actinopterygii</taxon>
        <taxon>Neopterygii</taxon>
        <taxon>Teleostei</taxon>
        <taxon>Neoteleostei</taxon>
        <taxon>Acanthomorphata</taxon>
        <taxon>Ovalentaria</taxon>
        <taxon>Atherinomorphae</taxon>
        <taxon>Cyprinodontiformes</taxon>
        <taxon>Fundulidae</taxon>
        <taxon>Fundulus</taxon>
    </lineage>
</organism>
<dbReference type="GeneTree" id="ENSGT00940000160560"/>
<protein>
    <submittedName>
        <fullName evidence="2">Uncharacterized protein</fullName>
    </submittedName>
</protein>
<sequence length="296" mass="33663">MFFCLFVCFSLKKLQQLSLQVSDYIVFQKMFQSSLQNNNSCFCSVLDEPWRDLQWGKKQEDLRYVQEYKPAQDDIKYLRVLLYGPVGAGKSSFINSVSNVLRERISIPALTSAMTSDTSFTRKYETHKFIKGQGSSKTFYPVVFIDMMGLEEGDSRGVHENDIKLALQGHVKEGHKFNPVSPLTQRDPGYNPTPSADDKVHVLVCVISANALQIKPSILQKMKNVRETASELGIPQIAIMTNIDGLCGEIQKDLKNVYMSKLVEKKVSFSQFGQIHETKTFQNVTMTRFQCSDERL</sequence>
<dbReference type="InterPro" id="IPR027417">
    <property type="entry name" value="P-loop_NTPase"/>
</dbReference>